<dbReference type="Pfam" id="PF02620">
    <property type="entry name" value="YceD"/>
    <property type="match status" value="1"/>
</dbReference>
<sequence length="184" mass="21459">MSSRRIFDIAFVGLKPGIHEFEYAIDDKFFVDYQEQDFRHCIAQVKLTLDKKVGFMLLKFEVGGKLEVTCDRCGNNLPLELWDDFNIVVKMVEEPDVMNEQEEDPDVYYISRGESHLRISDWIYEFINLSIPMQRMCTVEEMGGPHCNKEVLAMLKKLDADAQHDEPQNSLWKGLEKFKDLGDN</sequence>
<dbReference type="RefSeq" id="WP_119050842.1">
    <property type="nucleotide sequence ID" value="NZ_CP032157.1"/>
</dbReference>
<dbReference type="EMBL" id="CP032157">
    <property type="protein sequence ID" value="AXY74959.1"/>
    <property type="molecule type" value="Genomic_DNA"/>
</dbReference>
<dbReference type="OrthoDB" id="1524821at2"/>
<name>A0A3B7MNR8_9BACT</name>
<protein>
    <submittedName>
        <fullName evidence="1">DUF177 domain-containing protein</fullName>
    </submittedName>
</protein>
<keyword evidence="2" id="KW-1185">Reference proteome</keyword>
<evidence type="ECO:0000313" key="2">
    <source>
        <dbReference type="Proteomes" id="UP000263900"/>
    </source>
</evidence>
<accession>A0A3B7MNR8</accession>
<proteinExistence type="predicted"/>
<dbReference type="InterPro" id="IPR003772">
    <property type="entry name" value="YceD"/>
</dbReference>
<dbReference type="AlphaFoldDB" id="A0A3B7MNR8"/>
<evidence type="ECO:0000313" key="1">
    <source>
        <dbReference type="EMBL" id="AXY74959.1"/>
    </source>
</evidence>
<dbReference type="Proteomes" id="UP000263900">
    <property type="component" value="Chromosome"/>
</dbReference>
<organism evidence="1 2">
    <name type="scientific">Paraflavitalea soli</name>
    <dbReference type="NCBI Taxonomy" id="2315862"/>
    <lineage>
        <taxon>Bacteria</taxon>
        <taxon>Pseudomonadati</taxon>
        <taxon>Bacteroidota</taxon>
        <taxon>Chitinophagia</taxon>
        <taxon>Chitinophagales</taxon>
        <taxon>Chitinophagaceae</taxon>
        <taxon>Paraflavitalea</taxon>
    </lineage>
</organism>
<dbReference type="KEGG" id="pseg:D3H65_13620"/>
<reference evidence="1 2" key="1">
    <citation type="submission" date="2018-09" db="EMBL/GenBank/DDBJ databases">
        <title>Genome sequencing of strain 6GH32-13.</title>
        <authorList>
            <person name="Weon H.-Y."/>
            <person name="Heo J."/>
            <person name="Kwon S.-W."/>
        </authorList>
    </citation>
    <scope>NUCLEOTIDE SEQUENCE [LARGE SCALE GENOMIC DNA]</scope>
    <source>
        <strain evidence="1 2">5GH32-13</strain>
    </source>
</reference>
<gene>
    <name evidence="1" type="ORF">D3H65_13620</name>
</gene>